<feature type="transmembrane region" description="Helical" evidence="2">
    <location>
        <begin position="404"/>
        <end position="425"/>
    </location>
</feature>
<keyword evidence="4" id="KW-1185">Reference proteome</keyword>
<reference evidence="3 4" key="1">
    <citation type="submission" date="2016-07" db="EMBL/GenBank/DDBJ databases">
        <title>Pervasive Adenine N6-methylation of Active Genes in Fungi.</title>
        <authorList>
            <consortium name="DOE Joint Genome Institute"/>
            <person name="Mondo S.J."/>
            <person name="Dannebaum R.O."/>
            <person name="Kuo R.C."/>
            <person name="Labutti K."/>
            <person name="Haridas S."/>
            <person name="Kuo A."/>
            <person name="Salamov A."/>
            <person name="Ahrendt S.R."/>
            <person name="Lipzen A."/>
            <person name="Sullivan W."/>
            <person name="Andreopoulos W.B."/>
            <person name="Clum A."/>
            <person name="Lindquist E."/>
            <person name="Daum C."/>
            <person name="Ramamoorthy G.K."/>
            <person name="Gryganskyi A."/>
            <person name="Culley D."/>
            <person name="Magnuson J.K."/>
            <person name="James T.Y."/>
            <person name="O'Malley M.A."/>
            <person name="Stajich J.E."/>
            <person name="Spatafora J.W."/>
            <person name="Visel A."/>
            <person name="Grigoriev I.V."/>
        </authorList>
    </citation>
    <scope>NUCLEOTIDE SEQUENCE [LARGE SCALE GENOMIC DNA]</scope>
    <source>
        <strain evidence="3 4">PL171</strain>
    </source>
</reference>
<organism evidence="3 4">
    <name type="scientific">Catenaria anguillulae PL171</name>
    <dbReference type="NCBI Taxonomy" id="765915"/>
    <lineage>
        <taxon>Eukaryota</taxon>
        <taxon>Fungi</taxon>
        <taxon>Fungi incertae sedis</taxon>
        <taxon>Blastocladiomycota</taxon>
        <taxon>Blastocladiomycetes</taxon>
        <taxon>Blastocladiales</taxon>
        <taxon>Catenariaceae</taxon>
        <taxon>Catenaria</taxon>
    </lineage>
</organism>
<evidence type="ECO:0000256" key="2">
    <source>
        <dbReference type="SAM" id="Phobius"/>
    </source>
</evidence>
<feature type="transmembrane region" description="Helical" evidence="2">
    <location>
        <begin position="574"/>
        <end position="591"/>
    </location>
</feature>
<dbReference type="SMART" id="SM00710">
    <property type="entry name" value="PbH1"/>
    <property type="match status" value="5"/>
</dbReference>
<dbReference type="PANTHER" id="PTHR11319">
    <property type="entry name" value="G PROTEIN-COUPLED RECEPTOR-RELATED"/>
    <property type="match status" value="1"/>
</dbReference>
<evidence type="ECO:0000313" key="4">
    <source>
        <dbReference type="Proteomes" id="UP000193411"/>
    </source>
</evidence>
<evidence type="ECO:0008006" key="5">
    <source>
        <dbReference type="Google" id="ProtNLM"/>
    </source>
</evidence>
<dbReference type="InterPro" id="IPR006626">
    <property type="entry name" value="PbH1"/>
</dbReference>
<sequence length="804" mass="87319">MSNDPGTSDSRVYDSTWYNCTSLYGGAIDTGGTSTTEFHNITVFNNTAFSGAAVYHFGTEQVKFFNSRFMYNTAERHGGGAVIASRVNSSYTNCSFEGNVAAGGYGGGIYGITTGTPKLHNLYISNNRALDGNGGGVSIRANGDYVMDNITMVGNTASEGGGGFSLEDWAQVRGSKWNSVLSAGGMYTDQSTKIMISTAEIKANRATQGNGGAVAVAGASYLVMTQSHLVGNTAINGGALATWQKAMIFLSRTTISNNTATESGGAMYLASSSYLGLNDSSSVSWNQAKFGGAILTLPSVQPSLMLRLIDAFNQTSVASPEDVILTVSGQLQGLGGNSSSASDLIQVSSPTTLRKQVKDGYVSFDDVFSLLAGVNLGFEWVLALDFRSRCILYLSPLPRIMYELYAPSTPLIGLGVVWLCSNMYYRGWCKMDSVPDNLRWRTIAALICIVLWGYLIVTPVILNLLYCIPVGKQHVLTAAPSVICGSPEHIPYQVFGWIMLVVYVLGVPIGFAYLLRYTRRRLIVDPSYPLLRDQYCLFQPHLWFYELVQTIKKLALALLDVTFANRETERSMSLLFYFGISFCLQYCIHPFNSTMLNLSEDYLLLTLIIVSAMGLADVMRTHHLFSYDIFAALYSTAALGLLLVCVLLLLATKSGHQWLEGKVKEYPLLQAVAEYTGSIGRQMVTLGRAFNTSTSRRGSVAPNRTGNDLALEAGRRTTLGRSETIMRAVAAAEVMGGGPGQKMSNWSRQLFPRIRRMPERRTSRYPGPKSAGKCSAASDESADISVPGWPGDAADPVPMMYKHI</sequence>
<evidence type="ECO:0000256" key="1">
    <source>
        <dbReference type="SAM" id="MobiDB-lite"/>
    </source>
</evidence>
<dbReference type="PANTHER" id="PTHR11319:SF35">
    <property type="entry name" value="OUTER MEMBRANE PROTEIN PMPC-RELATED"/>
    <property type="match status" value="1"/>
</dbReference>
<protein>
    <recommendedName>
        <fullName evidence="5">Right handed beta helix domain-containing protein</fullName>
    </recommendedName>
</protein>
<proteinExistence type="predicted"/>
<dbReference type="SUPFAM" id="SSF51126">
    <property type="entry name" value="Pectin lyase-like"/>
    <property type="match status" value="2"/>
</dbReference>
<dbReference type="InterPro" id="IPR011050">
    <property type="entry name" value="Pectin_lyase_fold/virulence"/>
</dbReference>
<feature type="transmembrane region" description="Helical" evidence="2">
    <location>
        <begin position="631"/>
        <end position="651"/>
    </location>
</feature>
<keyword evidence="2" id="KW-0472">Membrane</keyword>
<feature type="transmembrane region" description="Helical" evidence="2">
    <location>
        <begin position="445"/>
        <end position="466"/>
    </location>
</feature>
<keyword evidence="2" id="KW-1133">Transmembrane helix</keyword>
<dbReference type="EMBL" id="MCFL01000002">
    <property type="protein sequence ID" value="ORZ40913.1"/>
    <property type="molecule type" value="Genomic_DNA"/>
</dbReference>
<dbReference type="OrthoDB" id="2018448at2759"/>
<comment type="caution">
    <text evidence="3">The sequence shown here is derived from an EMBL/GenBank/DDBJ whole genome shotgun (WGS) entry which is preliminary data.</text>
</comment>
<accession>A0A1Y2I4J4</accession>
<name>A0A1Y2I4J4_9FUNG</name>
<evidence type="ECO:0000313" key="3">
    <source>
        <dbReference type="EMBL" id="ORZ40913.1"/>
    </source>
</evidence>
<dbReference type="Proteomes" id="UP000193411">
    <property type="component" value="Unassembled WGS sequence"/>
</dbReference>
<dbReference type="AlphaFoldDB" id="A0A1Y2I4J4"/>
<feature type="region of interest" description="Disordered" evidence="1">
    <location>
        <begin position="757"/>
        <end position="790"/>
    </location>
</feature>
<feature type="transmembrane region" description="Helical" evidence="2">
    <location>
        <begin position="494"/>
        <end position="515"/>
    </location>
</feature>
<gene>
    <name evidence="3" type="ORF">BCR44DRAFT_1509280</name>
</gene>
<keyword evidence="2" id="KW-0812">Transmembrane</keyword>